<feature type="non-terminal residue" evidence="1">
    <location>
        <position position="136"/>
    </location>
</feature>
<comment type="caution">
    <text evidence="1">The sequence shown here is derived from an EMBL/GenBank/DDBJ whole genome shotgun (WGS) entry which is preliminary data.</text>
</comment>
<protein>
    <submittedName>
        <fullName evidence="1">Uncharacterized protein</fullName>
    </submittedName>
</protein>
<proteinExistence type="predicted"/>
<accession>A0AAV5SZ28</accession>
<reference evidence="1" key="1">
    <citation type="submission" date="2023-10" db="EMBL/GenBank/DDBJ databases">
        <title>Genome assembly of Pristionchus species.</title>
        <authorList>
            <person name="Yoshida K."/>
            <person name="Sommer R.J."/>
        </authorList>
    </citation>
    <scope>NUCLEOTIDE SEQUENCE</scope>
    <source>
        <strain evidence="1">RS0144</strain>
    </source>
</reference>
<name>A0AAV5SZ28_9BILA</name>
<evidence type="ECO:0000313" key="1">
    <source>
        <dbReference type="EMBL" id="GMS85873.1"/>
    </source>
</evidence>
<keyword evidence="2" id="KW-1185">Reference proteome</keyword>
<evidence type="ECO:0000313" key="2">
    <source>
        <dbReference type="Proteomes" id="UP001432027"/>
    </source>
</evidence>
<dbReference type="AlphaFoldDB" id="A0AAV5SZ28"/>
<organism evidence="1 2">
    <name type="scientific">Pristionchus entomophagus</name>
    <dbReference type="NCBI Taxonomy" id="358040"/>
    <lineage>
        <taxon>Eukaryota</taxon>
        <taxon>Metazoa</taxon>
        <taxon>Ecdysozoa</taxon>
        <taxon>Nematoda</taxon>
        <taxon>Chromadorea</taxon>
        <taxon>Rhabditida</taxon>
        <taxon>Rhabditina</taxon>
        <taxon>Diplogasteromorpha</taxon>
        <taxon>Diplogasteroidea</taxon>
        <taxon>Neodiplogasteridae</taxon>
        <taxon>Pristionchus</taxon>
    </lineage>
</organism>
<dbReference type="Proteomes" id="UP001432027">
    <property type="component" value="Unassembled WGS sequence"/>
</dbReference>
<sequence>PASPVPLLPQISPPPGVDPFALLKSCIGATRKLDGNDVVGRFKQLRARFDRCDIKRLVQQTSHFFLMGNSKIKESYFFSYEYSAKSQNSGYCIHPFSDARRGRICAEVFDFWWNAVEAATPSDLVPVDIPQISPIP</sequence>
<feature type="non-terminal residue" evidence="1">
    <location>
        <position position="1"/>
    </location>
</feature>
<dbReference type="EMBL" id="BTSX01000002">
    <property type="protein sequence ID" value="GMS85873.1"/>
    <property type="molecule type" value="Genomic_DNA"/>
</dbReference>
<gene>
    <name evidence="1" type="ORF">PENTCL1PPCAC_8048</name>
</gene>
<dbReference type="PANTHER" id="PTHR36936:SF3">
    <property type="entry name" value="PROTEIN CBG26223"/>
    <property type="match status" value="1"/>
</dbReference>
<dbReference type="PANTHER" id="PTHR36936">
    <property type="entry name" value="PROTEIN CBG25168"/>
    <property type="match status" value="1"/>
</dbReference>